<sequence>MARQPSDKYMISRLSRRPKEASYITIRISNLPKPSSVARVSTSATGILKTFPLEIMHNILENLDFLSLTRFSRTSRRANESVNTLKLYRDLMVYAAETLGALGRTRLISYHTAGEIFSVLKTDRCVSCGHYGSYLFLPTLERCCYNCLEYNQSLWVMSRMAAQKCFCLTSRQVDQLPNMLSIAGKSSRRRRLKLVSVRAVKELAIKVHGSEQDITSKLYTSISRPLSNRQISEYNFYLAAPLKPFTNDPMFQRDQGYYGILDPFFGMAATTFPSLSKAGLETGLWCRGCDYNLNSFGRSASAIPISNMIPRRLRACKFLSDMQLRARSRADFLEHIKHCFGVPGLSPAMATWQRSIQEAANQD</sequence>
<dbReference type="EMBL" id="JAVFKD010000001">
    <property type="protein sequence ID" value="KAK5998811.1"/>
    <property type="molecule type" value="Genomic_DNA"/>
</dbReference>
<dbReference type="Proteomes" id="UP001338125">
    <property type="component" value="Unassembled WGS sequence"/>
</dbReference>
<dbReference type="SMART" id="SM00256">
    <property type="entry name" value="FBOX"/>
    <property type="match status" value="1"/>
</dbReference>
<comment type="caution">
    <text evidence="2">The sequence shown here is derived from an EMBL/GenBank/DDBJ whole genome shotgun (WGS) entry which is preliminary data.</text>
</comment>
<evidence type="ECO:0000313" key="3">
    <source>
        <dbReference type="Proteomes" id="UP001338125"/>
    </source>
</evidence>
<accession>A0ABR0T499</accession>
<name>A0ABR0T499_9HYPO</name>
<dbReference type="SUPFAM" id="SSF81383">
    <property type="entry name" value="F-box domain"/>
    <property type="match status" value="1"/>
</dbReference>
<keyword evidence="3" id="KW-1185">Reference proteome</keyword>
<evidence type="ECO:0000259" key="1">
    <source>
        <dbReference type="PROSITE" id="PS50181"/>
    </source>
</evidence>
<organism evidence="2 3">
    <name type="scientific">Cladobotryum mycophilum</name>
    <dbReference type="NCBI Taxonomy" id="491253"/>
    <lineage>
        <taxon>Eukaryota</taxon>
        <taxon>Fungi</taxon>
        <taxon>Dikarya</taxon>
        <taxon>Ascomycota</taxon>
        <taxon>Pezizomycotina</taxon>
        <taxon>Sordariomycetes</taxon>
        <taxon>Hypocreomycetidae</taxon>
        <taxon>Hypocreales</taxon>
        <taxon>Hypocreaceae</taxon>
        <taxon>Cladobotryum</taxon>
    </lineage>
</organism>
<proteinExistence type="predicted"/>
<dbReference type="InterPro" id="IPR037129">
    <property type="entry name" value="XPA_sf"/>
</dbReference>
<protein>
    <recommendedName>
        <fullName evidence="1">F-box domain-containing protein</fullName>
    </recommendedName>
</protein>
<dbReference type="InterPro" id="IPR036047">
    <property type="entry name" value="F-box-like_dom_sf"/>
</dbReference>
<feature type="domain" description="F-box" evidence="1">
    <location>
        <begin position="45"/>
        <end position="91"/>
    </location>
</feature>
<gene>
    <name evidence="2" type="ORF">PT974_01194</name>
</gene>
<dbReference type="Gene3D" id="3.90.530.10">
    <property type="entry name" value="XPA C-terminal domain"/>
    <property type="match status" value="1"/>
</dbReference>
<evidence type="ECO:0000313" key="2">
    <source>
        <dbReference type="EMBL" id="KAK5998811.1"/>
    </source>
</evidence>
<dbReference type="InterPro" id="IPR001810">
    <property type="entry name" value="F-box_dom"/>
</dbReference>
<reference evidence="2 3" key="1">
    <citation type="submission" date="2024-01" db="EMBL/GenBank/DDBJ databases">
        <title>Complete genome of Cladobotryum mycophilum ATHUM6906.</title>
        <authorList>
            <person name="Christinaki A.C."/>
            <person name="Myridakis A.I."/>
            <person name="Kouvelis V.N."/>
        </authorList>
    </citation>
    <scope>NUCLEOTIDE SEQUENCE [LARGE SCALE GENOMIC DNA]</scope>
    <source>
        <strain evidence="2 3">ATHUM6906</strain>
    </source>
</reference>
<dbReference type="Pfam" id="PF00646">
    <property type="entry name" value="F-box"/>
    <property type="match status" value="1"/>
</dbReference>
<dbReference type="PROSITE" id="PS50181">
    <property type="entry name" value="FBOX"/>
    <property type="match status" value="1"/>
</dbReference>